<accession>A0A6J4S5S9</accession>
<organism evidence="1">
    <name type="scientific">uncultured Solirubrobacterales bacterium</name>
    <dbReference type="NCBI Taxonomy" id="768556"/>
    <lineage>
        <taxon>Bacteria</taxon>
        <taxon>Bacillati</taxon>
        <taxon>Actinomycetota</taxon>
        <taxon>Thermoleophilia</taxon>
        <taxon>Solirubrobacterales</taxon>
        <taxon>environmental samples</taxon>
    </lineage>
</organism>
<dbReference type="AlphaFoldDB" id="A0A6J4S5S9"/>
<reference evidence="1" key="1">
    <citation type="submission" date="2020-02" db="EMBL/GenBank/DDBJ databases">
        <authorList>
            <person name="Meier V. D."/>
        </authorList>
    </citation>
    <scope>NUCLEOTIDE SEQUENCE</scope>
    <source>
        <strain evidence="1">AVDCRST_MAG17</strain>
    </source>
</reference>
<proteinExistence type="predicted"/>
<dbReference type="EMBL" id="CADCVV010000019">
    <property type="protein sequence ID" value="CAA9483521.1"/>
    <property type="molecule type" value="Genomic_DNA"/>
</dbReference>
<sequence length="138" mass="14821">MSTPETAAGAEGTEELRSIAWLLRGATGSTEGVLELSGGRVSFTTTGVYHGAPFTGEDERGGEAGKVFEAALSEIEDVKFPWYYFGGGAKLTVRGEKYRLSFVKPQNTQISPFAMGGDIPSGRRTGKEWKRVLLQRGG</sequence>
<protein>
    <submittedName>
        <fullName evidence="1">Uncharacterized protein</fullName>
    </submittedName>
</protein>
<gene>
    <name evidence="1" type="ORF">AVDCRST_MAG17-312</name>
</gene>
<name>A0A6J4S5S9_9ACTN</name>
<evidence type="ECO:0000313" key="1">
    <source>
        <dbReference type="EMBL" id="CAA9483521.1"/>
    </source>
</evidence>